<dbReference type="AlphaFoldDB" id="A0A9P7FNU5"/>
<reference evidence="1" key="1">
    <citation type="submission" date="2021-02" db="EMBL/GenBank/DDBJ databases">
        <authorList>
            <person name="Nieuwenhuis M."/>
            <person name="Van De Peppel L.J.J."/>
        </authorList>
    </citation>
    <scope>NUCLEOTIDE SEQUENCE</scope>
    <source>
        <strain evidence="1">D49</strain>
    </source>
</reference>
<gene>
    <name evidence="1" type="ORF">H0H81_010728</name>
</gene>
<organism evidence="1 2">
    <name type="scientific">Sphagnurus paluster</name>
    <dbReference type="NCBI Taxonomy" id="117069"/>
    <lineage>
        <taxon>Eukaryota</taxon>
        <taxon>Fungi</taxon>
        <taxon>Dikarya</taxon>
        <taxon>Basidiomycota</taxon>
        <taxon>Agaricomycotina</taxon>
        <taxon>Agaricomycetes</taxon>
        <taxon>Agaricomycetidae</taxon>
        <taxon>Agaricales</taxon>
        <taxon>Tricholomatineae</taxon>
        <taxon>Lyophyllaceae</taxon>
        <taxon>Sphagnurus</taxon>
    </lineage>
</organism>
<dbReference type="OrthoDB" id="2987927at2759"/>
<dbReference type="Proteomes" id="UP000717328">
    <property type="component" value="Unassembled WGS sequence"/>
</dbReference>
<dbReference type="EMBL" id="JABCKI010006060">
    <property type="protein sequence ID" value="KAG5635582.1"/>
    <property type="molecule type" value="Genomic_DNA"/>
</dbReference>
<sequence length="214" mass="23683">MDDLPEYYRQGSRLSLNLAQNGTEQHLSVTAIVVEAFTPFTILPIPPNTPLAVLKVYDPRFFSHHTVLLIRPARPWTHTAEAAARSKRTAPWDPAFNPAFNITEDDDAPVWDEWYYQNAALHFRSEVAAYARLAPLQDTGAVLHCYAAGTLVLEGRAIRPHVLLLEYLPDAKTLCDVDPAVVGLPLMQSLVATAQAFGGLGVVHTDLREYPVCP</sequence>
<evidence type="ECO:0000313" key="1">
    <source>
        <dbReference type="EMBL" id="KAG5635582.1"/>
    </source>
</evidence>
<accession>A0A9P7FNU5</accession>
<evidence type="ECO:0008006" key="3">
    <source>
        <dbReference type="Google" id="ProtNLM"/>
    </source>
</evidence>
<reference evidence="1" key="2">
    <citation type="submission" date="2021-10" db="EMBL/GenBank/DDBJ databases">
        <title>Phylogenomics reveals ancestral predisposition of the termite-cultivated fungus Termitomyces towards a domesticated lifestyle.</title>
        <authorList>
            <person name="Auxier B."/>
            <person name="Grum-Grzhimaylo A."/>
            <person name="Cardenas M.E."/>
            <person name="Lodge J.D."/>
            <person name="Laessoe T."/>
            <person name="Pedersen O."/>
            <person name="Smith M.E."/>
            <person name="Kuyper T.W."/>
            <person name="Franco-Molano E.A."/>
            <person name="Baroni T.J."/>
            <person name="Aanen D.K."/>
        </authorList>
    </citation>
    <scope>NUCLEOTIDE SEQUENCE</scope>
    <source>
        <strain evidence="1">D49</strain>
    </source>
</reference>
<protein>
    <recommendedName>
        <fullName evidence="3">Protein kinase domain-containing protein</fullName>
    </recommendedName>
</protein>
<comment type="caution">
    <text evidence="1">The sequence shown here is derived from an EMBL/GenBank/DDBJ whole genome shotgun (WGS) entry which is preliminary data.</text>
</comment>
<name>A0A9P7FNU5_9AGAR</name>
<proteinExistence type="predicted"/>
<evidence type="ECO:0000313" key="2">
    <source>
        <dbReference type="Proteomes" id="UP000717328"/>
    </source>
</evidence>
<keyword evidence="2" id="KW-1185">Reference proteome</keyword>